<protein>
    <submittedName>
        <fullName evidence="8">E3 ubiquitin-protein ligase UBR7</fullName>
    </submittedName>
</protein>
<dbReference type="FunCoup" id="A0A6J1WF87">
    <property type="interactions" value="2051"/>
</dbReference>
<dbReference type="GO" id="GO:0008270">
    <property type="term" value="F:zinc ion binding"/>
    <property type="evidence" value="ECO:0007669"/>
    <property type="project" value="UniProtKB-KW"/>
</dbReference>
<dbReference type="RefSeq" id="XP_026752094.2">
    <property type="nucleotide sequence ID" value="XM_026896293.3"/>
</dbReference>
<feature type="compositionally biased region" description="Low complexity" evidence="5">
    <location>
        <begin position="258"/>
        <end position="268"/>
    </location>
</feature>
<dbReference type="InterPro" id="IPR003126">
    <property type="entry name" value="Znf_UBR"/>
</dbReference>
<dbReference type="Gene3D" id="3.30.40.10">
    <property type="entry name" value="Zinc/RING finger domain, C3HC4 (zinc finger)"/>
    <property type="match status" value="1"/>
</dbReference>
<feature type="compositionally biased region" description="Polar residues" evidence="5">
    <location>
        <begin position="447"/>
        <end position="461"/>
    </location>
</feature>
<keyword evidence="1" id="KW-0479">Metal-binding</keyword>
<reference evidence="8" key="1">
    <citation type="submission" date="2025-08" db="UniProtKB">
        <authorList>
            <consortium name="RefSeq"/>
        </authorList>
    </citation>
    <scope>IDENTIFICATION</scope>
    <source>
        <tissue evidence="8">Whole larvae</tissue>
    </source>
</reference>
<feature type="region of interest" description="Disordered" evidence="5">
    <location>
        <begin position="567"/>
        <end position="588"/>
    </location>
</feature>
<keyword evidence="3" id="KW-0862">Zinc</keyword>
<dbReference type="GO" id="GO:0005737">
    <property type="term" value="C:cytoplasm"/>
    <property type="evidence" value="ECO:0007669"/>
    <property type="project" value="TreeGrafter"/>
</dbReference>
<dbReference type="CDD" id="cd15542">
    <property type="entry name" value="PHD_UBR7"/>
    <property type="match status" value="1"/>
</dbReference>
<sequence length="832" mass="93220">MSSNGITTAEEADMAESGGEKVVTMMDVLQEQEEFEEDANAVLGASDEKNCTYPKGYIKRQAIYACLTCCEDAKTDPTKRAGVCLACSLMCHENHELIELYTKRNFCCDCGNSKFNSNPCQFTPNKTDLNENNNYNQNFSGLYCICHRPYPDPEATFEDEMIQCIICEDWLHAAHLEATVPANEHYSEMICKACMEKNEFLHDYSNFAVNTEYGDIDILTTNDTSMISDTISNGNLDSNKTINGLEDVDMIDSKPDNTNKNSESNFNNIEGNIDKKPEDPTDSVINSELNKNEIENDNCIEENNMPVNNKNIEHNPQSADTTVEGTEVDSSTIVPEVVNAEENITNTENQPSVDNMDKDDQINEINDGQNEAFTKSEHSSSDLKNINEVNIDNTKQEKLEDSVDHMESTIDGNLSEIDKNDGKLKVNELTLPKQNLNLDNPTHESVENTISETSNGTSELPENNTENVESTSENIMQQDESNLIDSEKENNSKTEDTNNSETDTTPIIENTSTVTEKVSNEESVISETTSEMKKDDVDTTDNNITVPETTNVVELKESDEINNMTEKANDETDTSEISTDMKKDDTNTNITVSESTNIQLNESNEVNDVDMIDTTSENSTLNTDNEINKVIATSEAKTDQNTNKINDIDSTVNSTTNEAAVIEDDDKTNENKRKLSEDTLLKASAKKPKLEETKSCVRPQGVKKLYKGATFWPSSFRQNLCTCNECISMYKDLSVLFLIDPEDTVTAYETLGKERNEGNSVSQYEKGLQALSSLDRIQQINALTEYNKMRDKLLDFLKSFKDRKEVVKEDDIKAFFAGIKAKREPDGVYFCR</sequence>
<dbReference type="InParanoid" id="A0A6J1WF87"/>
<dbReference type="InterPro" id="IPR011011">
    <property type="entry name" value="Znf_FYVE_PHD"/>
</dbReference>
<dbReference type="InterPro" id="IPR013083">
    <property type="entry name" value="Znf_RING/FYVE/PHD"/>
</dbReference>
<evidence type="ECO:0000256" key="3">
    <source>
        <dbReference type="ARBA" id="ARBA00022833"/>
    </source>
</evidence>
<proteinExistence type="predicted"/>
<accession>A0A6J1WF87</accession>
<dbReference type="CDD" id="cd19677">
    <property type="entry name" value="UBR-box_UBR7"/>
    <property type="match status" value="1"/>
</dbReference>
<keyword evidence="7" id="KW-1185">Reference proteome</keyword>
<evidence type="ECO:0000256" key="1">
    <source>
        <dbReference type="ARBA" id="ARBA00022723"/>
    </source>
</evidence>
<dbReference type="PANTHER" id="PTHR13513:SF9">
    <property type="entry name" value="E3 UBIQUITIN-PROTEIN LIGASE UBR7-RELATED"/>
    <property type="match status" value="1"/>
</dbReference>
<feature type="compositionally biased region" description="Polar residues" evidence="5">
    <location>
        <begin position="507"/>
        <end position="529"/>
    </location>
</feature>
<feature type="domain" description="UBR-type" evidence="6">
    <location>
        <begin position="49"/>
        <end position="125"/>
    </location>
</feature>
<evidence type="ECO:0000256" key="4">
    <source>
        <dbReference type="PROSITE-ProRule" id="PRU00508"/>
    </source>
</evidence>
<feature type="compositionally biased region" description="Polar residues" evidence="5">
    <location>
        <begin position="475"/>
        <end position="484"/>
    </location>
</feature>
<dbReference type="KEGG" id="gmw:113512411"/>
<evidence type="ECO:0000256" key="2">
    <source>
        <dbReference type="ARBA" id="ARBA00022771"/>
    </source>
</evidence>
<evidence type="ECO:0000256" key="5">
    <source>
        <dbReference type="SAM" id="MobiDB-lite"/>
    </source>
</evidence>
<dbReference type="Proteomes" id="UP001652740">
    <property type="component" value="Unplaced"/>
</dbReference>
<dbReference type="SMART" id="SM00396">
    <property type="entry name" value="ZnF_UBR1"/>
    <property type="match status" value="1"/>
</dbReference>
<feature type="zinc finger region" description="UBR-type" evidence="4">
    <location>
        <begin position="49"/>
        <end position="125"/>
    </location>
</feature>
<dbReference type="PROSITE" id="PS51157">
    <property type="entry name" value="ZF_UBR"/>
    <property type="match status" value="1"/>
</dbReference>
<dbReference type="Pfam" id="PF02207">
    <property type="entry name" value="zf-UBR"/>
    <property type="match status" value="1"/>
</dbReference>
<feature type="region of interest" description="Disordered" evidence="5">
    <location>
        <begin position="250"/>
        <end position="285"/>
    </location>
</feature>
<feature type="compositionally biased region" description="Basic and acidic residues" evidence="5">
    <location>
        <begin position="485"/>
        <end position="496"/>
    </location>
</feature>
<gene>
    <name evidence="8" type="primary">LOC113512411</name>
</gene>
<dbReference type="PANTHER" id="PTHR13513">
    <property type="entry name" value="E3 UBIQUITIN-PROTEIN LIGASE UBR7"/>
    <property type="match status" value="1"/>
</dbReference>
<dbReference type="GO" id="GO:0061630">
    <property type="term" value="F:ubiquitin protein ligase activity"/>
    <property type="evidence" value="ECO:0007669"/>
    <property type="project" value="InterPro"/>
</dbReference>
<dbReference type="InterPro" id="IPR047506">
    <property type="entry name" value="UBR7-like_UBR-box"/>
</dbReference>
<feature type="compositionally biased region" description="Low complexity" evidence="5">
    <location>
        <begin position="462"/>
        <end position="474"/>
    </location>
</feature>
<evidence type="ECO:0000259" key="6">
    <source>
        <dbReference type="PROSITE" id="PS51157"/>
    </source>
</evidence>
<name>A0A6J1WF87_GALME</name>
<evidence type="ECO:0000313" key="8">
    <source>
        <dbReference type="RefSeq" id="XP_026752094.2"/>
    </source>
</evidence>
<evidence type="ECO:0000313" key="7">
    <source>
        <dbReference type="Proteomes" id="UP001652740"/>
    </source>
</evidence>
<dbReference type="AlphaFoldDB" id="A0A6J1WF87"/>
<dbReference type="InterPro" id="IPR040204">
    <property type="entry name" value="UBR7"/>
</dbReference>
<feature type="region of interest" description="Disordered" evidence="5">
    <location>
        <begin position="432"/>
        <end position="544"/>
    </location>
</feature>
<dbReference type="SUPFAM" id="SSF57903">
    <property type="entry name" value="FYVE/PHD zinc finger"/>
    <property type="match status" value="1"/>
</dbReference>
<dbReference type="GeneID" id="113512411"/>
<organism evidence="7 8">
    <name type="scientific">Galleria mellonella</name>
    <name type="common">Greater wax moth</name>
    <dbReference type="NCBI Taxonomy" id="7137"/>
    <lineage>
        <taxon>Eukaryota</taxon>
        <taxon>Metazoa</taxon>
        <taxon>Ecdysozoa</taxon>
        <taxon>Arthropoda</taxon>
        <taxon>Hexapoda</taxon>
        <taxon>Insecta</taxon>
        <taxon>Pterygota</taxon>
        <taxon>Neoptera</taxon>
        <taxon>Endopterygota</taxon>
        <taxon>Lepidoptera</taxon>
        <taxon>Glossata</taxon>
        <taxon>Ditrysia</taxon>
        <taxon>Pyraloidea</taxon>
        <taxon>Pyralidae</taxon>
        <taxon>Galleriinae</taxon>
        <taxon>Galleria</taxon>
    </lineage>
</organism>
<keyword evidence="2" id="KW-0863">Zinc-finger</keyword>